<keyword evidence="1" id="KW-1133">Transmembrane helix</keyword>
<dbReference type="Proteomes" id="UP000240212">
    <property type="component" value="Unassembled WGS sequence"/>
</dbReference>
<dbReference type="RefSeq" id="WP_106876660.1">
    <property type="nucleotide sequence ID" value="NZ_PYEP01000002.1"/>
</dbReference>
<gene>
    <name evidence="2" type="ORF">C7G83_06700</name>
</gene>
<comment type="caution">
    <text evidence="2">The sequence shown here is derived from an EMBL/GenBank/DDBJ whole genome shotgun (WGS) entry which is preliminary data.</text>
</comment>
<evidence type="ECO:0000313" key="2">
    <source>
        <dbReference type="EMBL" id="PSN09024.1"/>
    </source>
</evidence>
<protein>
    <submittedName>
        <fullName evidence="2">Uncharacterized protein</fullName>
    </submittedName>
</protein>
<name>A0A2P8VN86_9ENTR</name>
<feature type="transmembrane region" description="Helical" evidence="1">
    <location>
        <begin position="7"/>
        <end position="28"/>
    </location>
</feature>
<feature type="transmembrane region" description="Helical" evidence="1">
    <location>
        <begin position="99"/>
        <end position="120"/>
    </location>
</feature>
<evidence type="ECO:0000256" key="1">
    <source>
        <dbReference type="SAM" id="Phobius"/>
    </source>
</evidence>
<dbReference type="AlphaFoldDB" id="A0A2P8VN86"/>
<keyword evidence="3" id="KW-1185">Reference proteome</keyword>
<sequence length="194" mass="21410">MNYQTSALLFYSGKIFAGVLLCLFLGFFGITAPAFYLLFVGLIIPLFISLRLHSLKERGVVMLPANNSEWIVYVNGIPVREARNTLSNPGFFSIDRARLFFASAAGVKCCVQLASIILLVQQVSEAPGWLYLAAAIALGWMGYSLWQSTRALQSVLTRQWLIQSRDSASGSQWYFGYYDASGKATAALDSVLKL</sequence>
<feature type="transmembrane region" description="Helical" evidence="1">
    <location>
        <begin position="126"/>
        <end position="146"/>
    </location>
</feature>
<proteinExistence type="predicted"/>
<dbReference type="EMBL" id="PYEP01000002">
    <property type="protein sequence ID" value="PSN09024.1"/>
    <property type="molecule type" value="Genomic_DNA"/>
</dbReference>
<organism evidence="2 3">
    <name type="scientific">Siccibacter turicensis</name>
    <dbReference type="NCBI Taxonomy" id="357233"/>
    <lineage>
        <taxon>Bacteria</taxon>
        <taxon>Pseudomonadati</taxon>
        <taxon>Pseudomonadota</taxon>
        <taxon>Gammaproteobacteria</taxon>
        <taxon>Enterobacterales</taxon>
        <taxon>Enterobacteriaceae</taxon>
        <taxon>Siccibacter</taxon>
    </lineage>
</organism>
<keyword evidence="1" id="KW-0812">Transmembrane</keyword>
<keyword evidence="1" id="KW-0472">Membrane</keyword>
<accession>A0A2P8VN86</accession>
<reference evidence="2 3" key="1">
    <citation type="submission" date="2018-03" db="EMBL/GenBank/DDBJ databases">
        <title>Draft genome sequence of the first documented clinical Siccibacter turicensis isolate in Austria.</title>
        <authorList>
            <person name="Lepuschitz S."/>
            <person name="Pekard-Amenitsch S."/>
            <person name="Haunold R."/>
            <person name="Schill S."/>
            <person name="Mach R."/>
            <person name="Allerberger F."/>
            <person name="Ruppitsch W."/>
            <person name="Forsythe S.J."/>
        </authorList>
    </citation>
    <scope>NUCLEOTIDE SEQUENCE [LARGE SCALE GENOMIC DNA]</scope>
    <source>
        <strain evidence="2 3">6100069499-17</strain>
    </source>
</reference>
<evidence type="ECO:0000313" key="3">
    <source>
        <dbReference type="Proteomes" id="UP000240212"/>
    </source>
</evidence>
<feature type="transmembrane region" description="Helical" evidence="1">
    <location>
        <begin position="34"/>
        <end position="52"/>
    </location>
</feature>
<dbReference type="OrthoDB" id="6631192at2"/>